<dbReference type="InterPro" id="IPR000866">
    <property type="entry name" value="AhpC/TSA"/>
</dbReference>
<protein>
    <submittedName>
        <fullName evidence="3">Thioredoxin family protein</fullName>
    </submittedName>
</protein>
<proteinExistence type="predicted"/>
<dbReference type="InterPro" id="IPR013766">
    <property type="entry name" value="Thioredoxin_domain"/>
</dbReference>
<evidence type="ECO:0000256" key="1">
    <source>
        <dbReference type="SAM" id="SignalP"/>
    </source>
</evidence>
<dbReference type="RefSeq" id="WP_386670881.1">
    <property type="nucleotide sequence ID" value="NZ_JBHLTG010000004.1"/>
</dbReference>
<gene>
    <name evidence="3" type="ORF">ACFFGH_18290</name>
</gene>
<dbReference type="PROSITE" id="PS51352">
    <property type="entry name" value="THIOREDOXIN_2"/>
    <property type="match status" value="1"/>
</dbReference>
<name>A0ABV6RT73_9GAMM</name>
<dbReference type="Proteomes" id="UP001589896">
    <property type="component" value="Unassembled WGS sequence"/>
</dbReference>
<keyword evidence="1" id="KW-0732">Signal</keyword>
<evidence type="ECO:0000313" key="3">
    <source>
        <dbReference type="EMBL" id="MFC0679794.1"/>
    </source>
</evidence>
<dbReference type="PANTHER" id="PTHR43640:SF1">
    <property type="entry name" value="THIOREDOXIN-DEPENDENT PEROXIREDOXIN"/>
    <property type="match status" value="1"/>
</dbReference>
<feature type="chain" id="PRO_5045494843" evidence="1">
    <location>
        <begin position="22"/>
        <end position="214"/>
    </location>
</feature>
<dbReference type="InterPro" id="IPR047262">
    <property type="entry name" value="PRX-like1"/>
</dbReference>
<feature type="domain" description="Thioredoxin" evidence="2">
    <location>
        <begin position="35"/>
        <end position="190"/>
    </location>
</feature>
<dbReference type="PROSITE" id="PS51257">
    <property type="entry name" value="PROKAR_LIPOPROTEIN"/>
    <property type="match status" value="1"/>
</dbReference>
<dbReference type="EMBL" id="JBHLTG010000004">
    <property type="protein sequence ID" value="MFC0679794.1"/>
    <property type="molecule type" value="Genomic_DNA"/>
</dbReference>
<keyword evidence="4" id="KW-1185">Reference proteome</keyword>
<comment type="caution">
    <text evidence="3">The sequence shown here is derived from an EMBL/GenBank/DDBJ whole genome shotgun (WGS) entry which is preliminary data.</text>
</comment>
<dbReference type="Pfam" id="PF00578">
    <property type="entry name" value="AhpC-TSA"/>
    <property type="match status" value="1"/>
</dbReference>
<dbReference type="CDD" id="cd02969">
    <property type="entry name" value="PRX_like1"/>
    <property type="match status" value="1"/>
</dbReference>
<dbReference type="Gene3D" id="3.40.30.10">
    <property type="entry name" value="Glutaredoxin"/>
    <property type="match status" value="1"/>
</dbReference>
<sequence length="214" mass="22049">MKASLLAVALTFAAAGVTACAAPDASAAAATEAAAKVGQPAPAFQLVDSTGKKHALADYAGKTVVLEWTNHECPFVKKHYGSGNMQKQQRDATADGVVWLSINSSAPGKQGNVDGAAAEKVRKDARAVQTAYLLDPTGDTGRAYGAKTTPHMYVIDPKGVLRYAGGIDSIPSPDTADIAKATQYVPQALAELAAGKPVSVSVTRPYGCSVKYAN</sequence>
<dbReference type="PANTHER" id="PTHR43640">
    <property type="entry name" value="OS07G0260300 PROTEIN"/>
    <property type="match status" value="1"/>
</dbReference>
<evidence type="ECO:0000259" key="2">
    <source>
        <dbReference type="PROSITE" id="PS51352"/>
    </source>
</evidence>
<feature type="signal peptide" evidence="1">
    <location>
        <begin position="1"/>
        <end position="21"/>
    </location>
</feature>
<reference evidence="3 4" key="1">
    <citation type="submission" date="2024-09" db="EMBL/GenBank/DDBJ databases">
        <authorList>
            <person name="Sun Q."/>
            <person name="Mori K."/>
        </authorList>
    </citation>
    <scope>NUCLEOTIDE SEQUENCE [LARGE SCALE GENOMIC DNA]</scope>
    <source>
        <strain evidence="3 4">KCTC 23076</strain>
    </source>
</reference>
<organism evidence="3 4">
    <name type="scientific">Lysobacter korlensis</name>
    <dbReference type="NCBI Taxonomy" id="553636"/>
    <lineage>
        <taxon>Bacteria</taxon>
        <taxon>Pseudomonadati</taxon>
        <taxon>Pseudomonadota</taxon>
        <taxon>Gammaproteobacteria</taxon>
        <taxon>Lysobacterales</taxon>
        <taxon>Lysobacteraceae</taxon>
        <taxon>Lysobacter</taxon>
    </lineage>
</organism>
<accession>A0ABV6RT73</accession>
<dbReference type="SUPFAM" id="SSF52833">
    <property type="entry name" value="Thioredoxin-like"/>
    <property type="match status" value="1"/>
</dbReference>
<evidence type="ECO:0000313" key="4">
    <source>
        <dbReference type="Proteomes" id="UP001589896"/>
    </source>
</evidence>
<dbReference type="InterPro" id="IPR036249">
    <property type="entry name" value="Thioredoxin-like_sf"/>
</dbReference>